<keyword evidence="2" id="KW-0732">Signal</keyword>
<protein>
    <recommendedName>
        <fullName evidence="5">DUF320 domain-containing protein</fullName>
    </recommendedName>
</protein>
<dbReference type="RefSeq" id="WP_399146187.1">
    <property type="nucleotide sequence ID" value="NZ_CP147982.1"/>
</dbReference>
<evidence type="ECO:0000313" key="4">
    <source>
        <dbReference type="Proteomes" id="UP001626628"/>
    </source>
</evidence>
<feature type="chain" id="PRO_5047511328" description="DUF320 domain-containing protein" evidence="2">
    <location>
        <begin position="28"/>
        <end position="121"/>
    </location>
</feature>
<accession>A0ABZ2QU26</accession>
<evidence type="ECO:0000313" key="3">
    <source>
        <dbReference type="EMBL" id="WXK80054.1"/>
    </source>
</evidence>
<proteinExistence type="predicted"/>
<dbReference type="Proteomes" id="UP001626628">
    <property type="component" value="Chromosome"/>
</dbReference>
<feature type="compositionally biased region" description="Polar residues" evidence="1">
    <location>
        <begin position="78"/>
        <end position="94"/>
    </location>
</feature>
<dbReference type="EMBL" id="CP147982">
    <property type="protein sequence ID" value="WXK80054.1"/>
    <property type="molecule type" value="Genomic_DNA"/>
</dbReference>
<feature type="signal peptide" evidence="2">
    <location>
        <begin position="1"/>
        <end position="27"/>
    </location>
</feature>
<evidence type="ECO:0000256" key="1">
    <source>
        <dbReference type="SAM" id="MobiDB-lite"/>
    </source>
</evidence>
<sequence length="121" mass="11988">MHTFRKAAVVAAVLGSVAFLGAGSAHADGGMHGGKGSAFNIKQGSSCRSHDLNVDVLGEVGILNGVLGNALGGEGSPGAQSTTMGSSMGCNNSFADGGDKGDKGDDKGGKDDKDEKDEKGY</sequence>
<reference evidence="3 4" key="1">
    <citation type="submission" date="2024-03" db="EMBL/GenBank/DDBJ databases">
        <title>The complete genome of Streptomyces sirii sp.nov.</title>
        <authorList>
            <person name="Zakalyukina Y.V."/>
            <person name="Belik A.R."/>
            <person name="Biryukov M.V."/>
            <person name="Baturina O.A."/>
            <person name="Kabilov M.R."/>
        </authorList>
    </citation>
    <scope>NUCLEOTIDE SEQUENCE [LARGE SCALE GENOMIC DNA]</scope>
    <source>
        <strain evidence="3 4">BP-8</strain>
    </source>
</reference>
<evidence type="ECO:0008006" key="5">
    <source>
        <dbReference type="Google" id="ProtNLM"/>
    </source>
</evidence>
<organism evidence="3 4">
    <name type="scientific">Streptomyces sirii</name>
    <dbReference type="NCBI Taxonomy" id="3127701"/>
    <lineage>
        <taxon>Bacteria</taxon>
        <taxon>Bacillati</taxon>
        <taxon>Actinomycetota</taxon>
        <taxon>Actinomycetes</taxon>
        <taxon>Kitasatosporales</taxon>
        <taxon>Streptomycetaceae</taxon>
        <taxon>Streptomyces</taxon>
    </lineage>
</organism>
<gene>
    <name evidence="3" type="ORF">WAB15_30905</name>
</gene>
<name>A0ABZ2QU26_9ACTN</name>
<feature type="region of interest" description="Disordered" evidence="1">
    <location>
        <begin position="71"/>
        <end position="121"/>
    </location>
</feature>
<keyword evidence="4" id="KW-1185">Reference proteome</keyword>
<evidence type="ECO:0000256" key="2">
    <source>
        <dbReference type="SAM" id="SignalP"/>
    </source>
</evidence>
<feature type="compositionally biased region" description="Basic and acidic residues" evidence="1">
    <location>
        <begin position="97"/>
        <end position="121"/>
    </location>
</feature>